<name>A0A2S8G4K4_9BACT</name>
<gene>
    <name evidence="1" type="ORF">C5Y96_05800</name>
</gene>
<dbReference type="Proteomes" id="UP000240009">
    <property type="component" value="Unassembled WGS sequence"/>
</dbReference>
<protein>
    <submittedName>
        <fullName evidence="1">Uncharacterized protein</fullName>
    </submittedName>
</protein>
<dbReference type="AlphaFoldDB" id="A0A2S8G4K4"/>
<dbReference type="RefSeq" id="WP_105350792.1">
    <property type="nucleotide sequence ID" value="NZ_PUIA01000016.1"/>
</dbReference>
<organism evidence="1 2">
    <name type="scientific">Blastopirellula marina</name>
    <dbReference type="NCBI Taxonomy" id="124"/>
    <lineage>
        <taxon>Bacteria</taxon>
        <taxon>Pseudomonadati</taxon>
        <taxon>Planctomycetota</taxon>
        <taxon>Planctomycetia</taxon>
        <taxon>Pirellulales</taxon>
        <taxon>Pirellulaceae</taxon>
        <taxon>Blastopirellula</taxon>
    </lineage>
</organism>
<reference evidence="1 2" key="1">
    <citation type="submission" date="2018-02" db="EMBL/GenBank/DDBJ databases">
        <title>Comparative genomes isolates from brazilian mangrove.</title>
        <authorList>
            <person name="Araujo J.E."/>
            <person name="Taketani R.G."/>
            <person name="Silva M.C.P."/>
            <person name="Loureco M.V."/>
            <person name="Andreote F.D."/>
        </authorList>
    </citation>
    <scope>NUCLEOTIDE SEQUENCE [LARGE SCALE GENOMIC DNA]</scope>
    <source>
        <strain evidence="1 2">HEX-2 MGV</strain>
    </source>
</reference>
<proteinExistence type="predicted"/>
<dbReference type="EMBL" id="PUIA01000016">
    <property type="protein sequence ID" value="PQO39367.1"/>
    <property type="molecule type" value="Genomic_DNA"/>
</dbReference>
<comment type="caution">
    <text evidence="1">The sequence shown here is derived from an EMBL/GenBank/DDBJ whole genome shotgun (WGS) entry which is preliminary data.</text>
</comment>
<evidence type="ECO:0000313" key="2">
    <source>
        <dbReference type="Proteomes" id="UP000240009"/>
    </source>
</evidence>
<evidence type="ECO:0000313" key="1">
    <source>
        <dbReference type="EMBL" id="PQO39367.1"/>
    </source>
</evidence>
<sequence>MPRITWRDRYRPLIGDIIGKLGTEDMRSVRRALRLAFPGPRAYFCLRIWRDECRVQLGLKVKKPPRNLRPDPNQKDLF</sequence>
<accession>A0A2S8G4K4</accession>